<evidence type="ECO:0000256" key="5">
    <source>
        <dbReference type="ARBA" id="ARBA00023274"/>
    </source>
</evidence>
<comment type="function">
    <text evidence="6 8">This protein binds to the 23S rRNA, and is important in its secondary structure. It is located near the subunit interface in the base of the L7/L12 stalk, and near the tRNA binding site of the peptidyltransferase center.</text>
</comment>
<dbReference type="Pfam" id="PF00347">
    <property type="entry name" value="Ribosomal_L6"/>
    <property type="match status" value="2"/>
</dbReference>
<dbReference type="InterPro" id="IPR019906">
    <property type="entry name" value="Ribosomal_uL6_bac-type"/>
</dbReference>
<organism evidence="10">
    <name type="scientific">candidate division WOR-3 bacterium</name>
    <dbReference type="NCBI Taxonomy" id="2052148"/>
    <lineage>
        <taxon>Bacteria</taxon>
        <taxon>Bacteria division WOR-3</taxon>
    </lineage>
</organism>
<dbReference type="GO" id="GO:0019843">
    <property type="term" value="F:rRNA binding"/>
    <property type="evidence" value="ECO:0007669"/>
    <property type="project" value="UniProtKB-UniRule"/>
</dbReference>
<evidence type="ECO:0000256" key="6">
    <source>
        <dbReference type="HAMAP-Rule" id="MF_01365"/>
    </source>
</evidence>
<accession>A0A7V3ZSY3</accession>
<dbReference type="PRINTS" id="PR00059">
    <property type="entry name" value="RIBOSOMALL6"/>
</dbReference>
<dbReference type="GO" id="GO:0022625">
    <property type="term" value="C:cytosolic large ribosomal subunit"/>
    <property type="evidence" value="ECO:0007669"/>
    <property type="project" value="UniProtKB-UniRule"/>
</dbReference>
<evidence type="ECO:0000256" key="4">
    <source>
        <dbReference type="ARBA" id="ARBA00022980"/>
    </source>
</evidence>
<keyword evidence="5 6" id="KW-0687">Ribonucleoprotein</keyword>
<dbReference type="InterPro" id="IPR020040">
    <property type="entry name" value="Ribosomal_uL6_a/b-dom"/>
</dbReference>
<evidence type="ECO:0000256" key="3">
    <source>
        <dbReference type="ARBA" id="ARBA00022884"/>
    </source>
</evidence>
<feature type="domain" description="Large ribosomal subunit protein uL6 alpha-beta" evidence="9">
    <location>
        <begin position="11"/>
        <end position="82"/>
    </location>
</feature>
<dbReference type="SUPFAM" id="SSF56053">
    <property type="entry name" value="Ribosomal protein L6"/>
    <property type="match status" value="2"/>
</dbReference>
<evidence type="ECO:0000313" key="11">
    <source>
        <dbReference type="EMBL" id="HGM97531.1"/>
    </source>
</evidence>
<evidence type="ECO:0000256" key="7">
    <source>
        <dbReference type="RuleBase" id="RU003869"/>
    </source>
</evidence>
<keyword evidence="4 6" id="KW-0689">Ribosomal protein</keyword>
<dbReference type="InterPro" id="IPR002358">
    <property type="entry name" value="Ribosomal_uL6_CS"/>
</dbReference>
<comment type="subunit">
    <text evidence="6">Part of the 50S ribosomal subunit.</text>
</comment>
<dbReference type="NCBIfam" id="TIGR03654">
    <property type="entry name" value="L6_bact"/>
    <property type="match status" value="1"/>
</dbReference>
<evidence type="ECO:0000259" key="9">
    <source>
        <dbReference type="Pfam" id="PF00347"/>
    </source>
</evidence>
<keyword evidence="2 6" id="KW-0699">rRNA-binding</keyword>
<reference evidence="10" key="1">
    <citation type="journal article" date="2020" name="mSystems">
        <title>Genome- and Community-Level Interaction Insights into Carbon Utilization and Element Cycling Functions of Hydrothermarchaeota in Hydrothermal Sediment.</title>
        <authorList>
            <person name="Zhou Z."/>
            <person name="Liu Y."/>
            <person name="Xu W."/>
            <person name="Pan J."/>
            <person name="Luo Z.H."/>
            <person name="Li M."/>
        </authorList>
    </citation>
    <scope>NUCLEOTIDE SEQUENCE [LARGE SCALE GENOMIC DNA]</scope>
    <source>
        <strain evidence="11">SpSt-626</strain>
        <strain evidence="10">SpSt-695</strain>
    </source>
</reference>
<dbReference type="Gene3D" id="3.90.930.12">
    <property type="entry name" value="Ribosomal protein L6, alpha-beta domain"/>
    <property type="match status" value="2"/>
</dbReference>
<dbReference type="EMBL" id="DTAR01000049">
    <property type="protein sequence ID" value="HGM97531.1"/>
    <property type="molecule type" value="Genomic_DNA"/>
</dbReference>
<dbReference type="PANTHER" id="PTHR11655:SF14">
    <property type="entry name" value="LARGE RIBOSOMAL SUBUNIT PROTEIN UL6M"/>
    <property type="match status" value="1"/>
</dbReference>
<comment type="similarity">
    <text evidence="1 6 7">Belongs to the universal ribosomal protein uL6 family.</text>
</comment>
<dbReference type="GO" id="GO:0002181">
    <property type="term" value="P:cytoplasmic translation"/>
    <property type="evidence" value="ECO:0007669"/>
    <property type="project" value="TreeGrafter"/>
</dbReference>
<comment type="caution">
    <text evidence="10">The sequence shown here is derived from an EMBL/GenBank/DDBJ whole genome shotgun (WGS) entry which is preliminary data.</text>
</comment>
<evidence type="ECO:0000256" key="2">
    <source>
        <dbReference type="ARBA" id="ARBA00022730"/>
    </source>
</evidence>
<dbReference type="FunFam" id="3.90.930.12:FF:000001">
    <property type="entry name" value="50S ribosomal protein L6"/>
    <property type="match status" value="1"/>
</dbReference>
<feature type="domain" description="Large ribosomal subunit protein uL6 alpha-beta" evidence="9">
    <location>
        <begin position="91"/>
        <end position="163"/>
    </location>
</feature>
<dbReference type="PIRSF" id="PIRSF002162">
    <property type="entry name" value="Ribosomal_L6"/>
    <property type="match status" value="1"/>
</dbReference>
<dbReference type="InterPro" id="IPR036789">
    <property type="entry name" value="Ribosomal_uL6-like_a/b-dom_sf"/>
</dbReference>
<sequence length="181" mass="20022">MSKIGKIPVDIPPNVNIEIKGNVISVKGPKGVLTFEFHPKIEVKVIDKKIVVERKSDEKLLKALHGTTRQIIKNMIAGVTEGYRKVLVVEGMGYKVNMEGNKLALNVGYSHPVYYTPPQGIKLTVQGNKIIVEGIDKQKVGQVAAEIRRIKEPDPYKGKGIRYEDEKLRLKPGKAAVTRGG</sequence>
<dbReference type="EMBL" id="DTDP01000086">
    <property type="protein sequence ID" value="HGK53772.1"/>
    <property type="molecule type" value="Genomic_DNA"/>
</dbReference>
<gene>
    <name evidence="6" type="primary">rplF</name>
    <name evidence="11" type="ORF">ENT96_00565</name>
    <name evidence="10" type="ORF">ENU72_01950</name>
</gene>
<dbReference type="PANTHER" id="PTHR11655">
    <property type="entry name" value="60S/50S RIBOSOMAL PROTEIN L6/L9"/>
    <property type="match status" value="1"/>
</dbReference>
<dbReference type="AlphaFoldDB" id="A0A7V3ZSY3"/>
<evidence type="ECO:0000313" key="10">
    <source>
        <dbReference type="EMBL" id="HGK53772.1"/>
    </source>
</evidence>
<evidence type="ECO:0000256" key="8">
    <source>
        <dbReference type="RuleBase" id="RU003870"/>
    </source>
</evidence>
<dbReference type="InterPro" id="IPR000702">
    <property type="entry name" value="Ribosomal_uL6-like"/>
</dbReference>
<protein>
    <recommendedName>
        <fullName evidence="6">Large ribosomal subunit protein uL6</fullName>
    </recommendedName>
</protein>
<dbReference type="HAMAP" id="MF_01365_B">
    <property type="entry name" value="Ribosomal_uL6_B"/>
    <property type="match status" value="1"/>
</dbReference>
<evidence type="ECO:0000256" key="1">
    <source>
        <dbReference type="ARBA" id="ARBA00009356"/>
    </source>
</evidence>
<keyword evidence="3 6" id="KW-0694">RNA-binding</keyword>
<dbReference type="GO" id="GO:0003735">
    <property type="term" value="F:structural constituent of ribosome"/>
    <property type="evidence" value="ECO:0007669"/>
    <property type="project" value="UniProtKB-UniRule"/>
</dbReference>
<proteinExistence type="inferred from homology"/>
<name>A0A7V3ZSY3_UNCW3</name>
<dbReference type="FunFam" id="3.90.930.12:FF:000002">
    <property type="entry name" value="50S ribosomal protein L6"/>
    <property type="match status" value="1"/>
</dbReference>
<dbReference type="PROSITE" id="PS00525">
    <property type="entry name" value="RIBOSOMAL_L6_1"/>
    <property type="match status" value="1"/>
</dbReference>